<evidence type="ECO:0000259" key="2">
    <source>
        <dbReference type="Pfam" id="PF05065"/>
    </source>
</evidence>
<name>A0ABT1HV89_STRSD</name>
<evidence type="ECO:0000256" key="1">
    <source>
        <dbReference type="ARBA" id="ARBA00004328"/>
    </source>
</evidence>
<dbReference type="RefSeq" id="WP_253670324.1">
    <property type="nucleotide sequence ID" value="NZ_JAMTCP010000016.1"/>
</dbReference>
<evidence type="ECO:0000313" key="4">
    <source>
        <dbReference type="Proteomes" id="UP001205311"/>
    </source>
</evidence>
<dbReference type="InterPro" id="IPR024455">
    <property type="entry name" value="Phage_capsid"/>
</dbReference>
<dbReference type="Gene3D" id="3.30.2320.10">
    <property type="entry name" value="hypothetical protein PF0899 domain"/>
    <property type="match status" value="1"/>
</dbReference>
<keyword evidence="4" id="KW-1185">Reference proteome</keyword>
<organism evidence="3 4">
    <name type="scientific">Streptoalloteichus tenebrarius (strain ATCC 17920 / DSM 40477 / JCM 4838 / CBS 697.72 / NBRC 16177 / NCIMB 11028 / NRRL B-12390 / A12253. 1 / ISP 5477)</name>
    <name type="common">Streptomyces tenebrarius</name>
    <dbReference type="NCBI Taxonomy" id="1933"/>
    <lineage>
        <taxon>Bacteria</taxon>
        <taxon>Bacillati</taxon>
        <taxon>Actinomycetota</taxon>
        <taxon>Actinomycetes</taxon>
        <taxon>Pseudonocardiales</taxon>
        <taxon>Pseudonocardiaceae</taxon>
        <taxon>Streptoalloteichus</taxon>
    </lineage>
</organism>
<dbReference type="Pfam" id="PF05065">
    <property type="entry name" value="Phage_capsid"/>
    <property type="match status" value="1"/>
</dbReference>
<dbReference type="SUPFAM" id="SSF56563">
    <property type="entry name" value="Major capsid protein gp5"/>
    <property type="match status" value="1"/>
</dbReference>
<sequence>MPFYESSPNATAILPDERGNAVFYGPLQETAVAFQVSTVVHTDAQTYRVPLVVDTPQAGWFTEGAPITETEPKLAETVVRPPKLAALTGVSLEMVNDSRPPALLMVGKGMVIDAAKKIDAAFFGSLPAPAPAGLEALTGVTTVSAPAAFSNLDPLAEALSRIEDHGLTTGISFVANPADALELAKLKQTKDSNAPLLGIDPSNPTRRVIFGYPLFTSPAVTKGHVWAIPRERVTVVQRTPAELEASRHAAFNTYEALLRLVHRVGFAFTQPSAVVKIVRATA</sequence>
<dbReference type="NCBIfam" id="TIGR01554">
    <property type="entry name" value="major_cap_HK97"/>
    <property type="match status" value="1"/>
</dbReference>
<accession>A0ABT1HV89</accession>
<dbReference type="Proteomes" id="UP001205311">
    <property type="component" value="Unassembled WGS sequence"/>
</dbReference>
<feature type="domain" description="Phage capsid-like C-terminal" evidence="2">
    <location>
        <begin position="15"/>
        <end position="277"/>
    </location>
</feature>
<dbReference type="EMBL" id="JAMTCP010000016">
    <property type="protein sequence ID" value="MCP2259436.1"/>
    <property type="molecule type" value="Genomic_DNA"/>
</dbReference>
<reference evidence="3 4" key="1">
    <citation type="submission" date="2022-06" db="EMBL/GenBank/DDBJ databases">
        <title>Genomic Encyclopedia of Archaeal and Bacterial Type Strains, Phase II (KMG-II): from individual species to whole genera.</title>
        <authorList>
            <person name="Goeker M."/>
        </authorList>
    </citation>
    <scope>NUCLEOTIDE SEQUENCE [LARGE SCALE GENOMIC DNA]</scope>
    <source>
        <strain evidence="3 4">DSM 40477</strain>
    </source>
</reference>
<comment type="subcellular location">
    <subcellularLocation>
        <location evidence="1">Virion</location>
    </subcellularLocation>
</comment>
<evidence type="ECO:0000313" key="3">
    <source>
        <dbReference type="EMBL" id="MCP2259436.1"/>
    </source>
</evidence>
<proteinExistence type="predicted"/>
<gene>
    <name evidence="3" type="ORF">LX15_003137</name>
</gene>
<comment type="caution">
    <text evidence="3">The sequence shown here is derived from an EMBL/GenBank/DDBJ whole genome shotgun (WGS) entry which is preliminary data.</text>
</comment>
<dbReference type="InterPro" id="IPR054612">
    <property type="entry name" value="Phage_capsid-like_C"/>
</dbReference>
<dbReference type="Gene3D" id="3.30.2400.10">
    <property type="entry name" value="Major capsid protein gp5"/>
    <property type="match status" value="1"/>
</dbReference>
<protein>
    <submittedName>
        <fullName evidence="3">Phage major capsid protein, HK97 family</fullName>
    </submittedName>
</protein>